<keyword evidence="2" id="KW-1185">Reference proteome</keyword>
<dbReference type="HOGENOM" id="CLU_3008231_0_0_9"/>
<dbReference type="Proteomes" id="UP000031449">
    <property type="component" value="Chromosome"/>
</dbReference>
<dbReference type="KEGG" id="jeo:JMA_27440"/>
<dbReference type="STRING" id="1508404.JMA_27440"/>
<dbReference type="AlphaFoldDB" id="A0A0B5APN1"/>
<protein>
    <submittedName>
        <fullName evidence="1">Uncharacterized protein</fullName>
    </submittedName>
</protein>
<dbReference type="BioCyc" id="JESP1508404:G14D9-12024-MONOMER"/>
<reference evidence="1 2" key="1">
    <citation type="submission" date="2014-08" db="EMBL/GenBank/DDBJ databases">
        <title>Complete genome of a marine bacteria Jeotgalibacillus malaysiensis.</title>
        <authorList>
            <person name="Yaakop A.S."/>
            <person name="Chan K.-G."/>
            <person name="Goh K.M."/>
        </authorList>
    </citation>
    <scope>NUCLEOTIDE SEQUENCE [LARGE SCALE GENOMIC DNA]</scope>
    <source>
        <strain evidence="1 2">D5</strain>
    </source>
</reference>
<gene>
    <name evidence="1" type="ORF">JMA_27440</name>
</gene>
<organism evidence="1 2">
    <name type="scientific">Jeotgalibacillus malaysiensis</name>
    <dbReference type="NCBI Taxonomy" id="1508404"/>
    <lineage>
        <taxon>Bacteria</taxon>
        <taxon>Bacillati</taxon>
        <taxon>Bacillota</taxon>
        <taxon>Bacilli</taxon>
        <taxon>Bacillales</taxon>
        <taxon>Caryophanaceae</taxon>
        <taxon>Jeotgalibacillus</taxon>
    </lineage>
</organism>
<proteinExistence type="predicted"/>
<dbReference type="EMBL" id="CP009416">
    <property type="protein sequence ID" value="AJD92061.1"/>
    <property type="molecule type" value="Genomic_DNA"/>
</dbReference>
<evidence type="ECO:0000313" key="1">
    <source>
        <dbReference type="EMBL" id="AJD92061.1"/>
    </source>
</evidence>
<name>A0A0B5APN1_9BACL</name>
<dbReference type="OrthoDB" id="9922558at2"/>
<evidence type="ECO:0000313" key="2">
    <source>
        <dbReference type="Proteomes" id="UP000031449"/>
    </source>
</evidence>
<accession>A0A0B5APN1</accession>
<sequence>MNYQAITADEAIRLYYEQGKPVEFYHDLLRKWIRMNPDCMINDVFTRNRKFRRVIE</sequence>